<gene>
    <name evidence="2" type="ORF">M9799_19495</name>
</gene>
<protein>
    <submittedName>
        <fullName evidence="2">Uncharacterized protein</fullName>
    </submittedName>
</protein>
<geneLocation type="plasmid" evidence="2 3">
    <name>unnamed1</name>
</geneLocation>
<evidence type="ECO:0000313" key="2">
    <source>
        <dbReference type="EMBL" id="UYG53551.1"/>
    </source>
</evidence>
<dbReference type="RefSeq" id="WP_231044777.1">
    <property type="nucleotide sequence ID" value="NZ_CP106882.1"/>
</dbReference>
<sequence>MNYLSKLMVLLFFPLVAMGAMPDAVKNGRPVAIELPSKFLHSIDALEKHARNPSSHGRLLLPAIEFCDCTLVKVLYESDNRQTLFFEP</sequence>
<proteinExistence type="predicted"/>
<keyword evidence="3" id="KW-1185">Reference proteome</keyword>
<keyword evidence="1" id="KW-0732">Signal</keyword>
<accession>A0ABY6GEN3</accession>
<feature type="signal peptide" evidence="1">
    <location>
        <begin position="1"/>
        <end position="19"/>
    </location>
</feature>
<evidence type="ECO:0000256" key="1">
    <source>
        <dbReference type="SAM" id="SignalP"/>
    </source>
</evidence>
<dbReference type="EMBL" id="CP106882">
    <property type="protein sequence ID" value="UYG53551.1"/>
    <property type="molecule type" value="Genomic_DNA"/>
</dbReference>
<name>A0ABY6GEN3_9BURK</name>
<keyword evidence="2" id="KW-0614">Plasmid</keyword>
<reference evidence="2" key="1">
    <citation type="submission" date="2022-09" db="EMBL/GenBank/DDBJ databases">
        <title>The complete genome of Acidovorax sp. 5MLIR.</title>
        <authorList>
            <person name="Liu L."/>
            <person name="Yue J."/>
            <person name="Yang F."/>
            <person name="Yuan J."/>
            <person name="Li L."/>
        </authorList>
    </citation>
    <scope>NUCLEOTIDE SEQUENCE</scope>
    <source>
        <strain evidence="2">5MLIR</strain>
        <plasmid evidence="2">unnamed1</plasmid>
    </source>
</reference>
<organism evidence="2 3">
    <name type="scientific">Comamonas endophytica</name>
    <dbReference type="NCBI Taxonomy" id="2949090"/>
    <lineage>
        <taxon>Bacteria</taxon>
        <taxon>Pseudomonadati</taxon>
        <taxon>Pseudomonadota</taxon>
        <taxon>Betaproteobacteria</taxon>
        <taxon>Burkholderiales</taxon>
        <taxon>Comamonadaceae</taxon>
        <taxon>Comamonas</taxon>
    </lineage>
</organism>
<dbReference type="Proteomes" id="UP001162800">
    <property type="component" value="Plasmid unnamed1"/>
</dbReference>
<feature type="chain" id="PRO_5046958662" evidence="1">
    <location>
        <begin position="20"/>
        <end position="88"/>
    </location>
</feature>
<evidence type="ECO:0000313" key="3">
    <source>
        <dbReference type="Proteomes" id="UP001162800"/>
    </source>
</evidence>